<dbReference type="GO" id="GO:0005506">
    <property type="term" value="F:iron ion binding"/>
    <property type="evidence" value="ECO:0007669"/>
    <property type="project" value="InterPro"/>
</dbReference>
<dbReference type="GO" id="GO:0043386">
    <property type="term" value="P:mycotoxin biosynthetic process"/>
    <property type="evidence" value="ECO:0007669"/>
    <property type="project" value="UniProtKB-ARBA"/>
</dbReference>
<dbReference type="InterPro" id="IPR050121">
    <property type="entry name" value="Cytochrome_P450_monoxygenase"/>
</dbReference>
<comment type="caution">
    <text evidence="10">The sequence shown here is derived from an EMBL/GenBank/DDBJ whole genome shotgun (WGS) entry which is preliminary data.</text>
</comment>
<dbReference type="EMBL" id="CAJVRC010000860">
    <property type="protein sequence ID" value="CAG8897653.1"/>
    <property type="molecule type" value="Genomic_DNA"/>
</dbReference>
<evidence type="ECO:0000256" key="3">
    <source>
        <dbReference type="ARBA" id="ARBA00022617"/>
    </source>
</evidence>
<dbReference type="InterPro" id="IPR001128">
    <property type="entry name" value="Cyt_P450"/>
</dbReference>
<dbReference type="PRINTS" id="PR00385">
    <property type="entry name" value="P450"/>
</dbReference>
<evidence type="ECO:0000256" key="5">
    <source>
        <dbReference type="ARBA" id="ARBA00023002"/>
    </source>
</evidence>
<accession>A0A9W4KE83</accession>
<keyword evidence="4 8" id="KW-0479">Metal-binding</keyword>
<reference evidence="10" key="1">
    <citation type="submission" date="2021-07" db="EMBL/GenBank/DDBJ databases">
        <authorList>
            <person name="Branca A.L. A."/>
        </authorList>
    </citation>
    <scope>NUCLEOTIDE SEQUENCE</scope>
</reference>
<dbReference type="AlphaFoldDB" id="A0A9W4KE83"/>
<dbReference type="GO" id="GO:0016705">
    <property type="term" value="F:oxidoreductase activity, acting on paired donors, with incorporation or reduction of molecular oxygen"/>
    <property type="evidence" value="ECO:0007669"/>
    <property type="project" value="InterPro"/>
</dbReference>
<evidence type="ECO:0000256" key="6">
    <source>
        <dbReference type="ARBA" id="ARBA00023004"/>
    </source>
</evidence>
<dbReference type="GO" id="GO:0004497">
    <property type="term" value="F:monooxygenase activity"/>
    <property type="evidence" value="ECO:0007669"/>
    <property type="project" value="UniProtKB-KW"/>
</dbReference>
<sequence length="527" mass="59847">MKPCPCPSYIIHGSHSSSLGSVSRSMMDSLTLFVSVLALPLGLLVLRTVYHLYFHPLSKFPGPKLAAATFLYEFYYDVIKSGMYIWEIERMHEKYGEYIDPISTSTIQASKAHTKMHEPLIPHPGPIVRINPREIHIRDSTYYDEIHAGASRKRSKDPKYAIAFGAPYSLVGTITHDHHHFRRGLLNSYFSKRSVVDLVPSIHNKVDKLIARFEQAHQAGDVLHLQLDFAALTADVITDYSYGWSYGYLDSEKGAVSNDLVDAVNGLMVMFHINRFFPFLISIFRNTPPTLLRWLQPSMADLFDLKARLRQQADDTLQKQGLRKVDSEARSTIFDALTNLDLPENERTLDRLEDESALLLGAGTETTARSITVAMFHLIRNKDIMAKLRAELKTVLATPLSKASWVDLEKLPYLTPVSQSNYFVHMDPTLFPEPEKFDPERWIRSAEKGEYLNRYIVSFTKGSRQCLGMNLAYAEIYLSLAHIARRIDFVLYETTPDNICVYRDMGIGCPEVGLFGVRATVEGLVEE</sequence>
<evidence type="ECO:0000256" key="2">
    <source>
        <dbReference type="ARBA" id="ARBA00010617"/>
    </source>
</evidence>
<organism evidence="10 11">
    <name type="scientific">Penicillium egyptiacum</name>
    <dbReference type="NCBI Taxonomy" id="1303716"/>
    <lineage>
        <taxon>Eukaryota</taxon>
        <taxon>Fungi</taxon>
        <taxon>Dikarya</taxon>
        <taxon>Ascomycota</taxon>
        <taxon>Pezizomycotina</taxon>
        <taxon>Eurotiomycetes</taxon>
        <taxon>Eurotiomycetidae</taxon>
        <taxon>Eurotiales</taxon>
        <taxon>Aspergillaceae</taxon>
        <taxon>Penicillium</taxon>
    </lineage>
</organism>
<comment type="similarity">
    <text evidence="2">Belongs to the cytochrome P450 family.</text>
</comment>
<dbReference type="InterPro" id="IPR002401">
    <property type="entry name" value="Cyt_P450_E_grp-I"/>
</dbReference>
<comment type="cofactor">
    <cofactor evidence="1 8">
        <name>heme</name>
        <dbReference type="ChEBI" id="CHEBI:30413"/>
    </cofactor>
</comment>
<keyword evidence="3 8" id="KW-0349">Heme</keyword>
<evidence type="ECO:0008006" key="12">
    <source>
        <dbReference type="Google" id="ProtNLM"/>
    </source>
</evidence>
<dbReference type="OrthoDB" id="3945418at2759"/>
<dbReference type="PANTHER" id="PTHR24305:SF157">
    <property type="entry name" value="N-ACETYLTRYPTOPHAN 6-HYDROXYLASE IVOC-RELATED"/>
    <property type="match status" value="1"/>
</dbReference>
<dbReference type="PANTHER" id="PTHR24305">
    <property type="entry name" value="CYTOCHROME P450"/>
    <property type="match status" value="1"/>
</dbReference>
<keyword evidence="9" id="KW-0472">Membrane</keyword>
<dbReference type="PRINTS" id="PR00463">
    <property type="entry name" value="EP450I"/>
</dbReference>
<keyword evidence="11" id="KW-1185">Reference proteome</keyword>
<feature type="binding site" description="axial binding residue" evidence="8">
    <location>
        <position position="466"/>
    </location>
    <ligand>
        <name>heme</name>
        <dbReference type="ChEBI" id="CHEBI:30413"/>
    </ligand>
    <ligandPart>
        <name>Fe</name>
        <dbReference type="ChEBI" id="CHEBI:18248"/>
    </ligandPart>
</feature>
<evidence type="ECO:0000256" key="1">
    <source>
        <dbReference type="ARBA" id="ARBA00001971"/>
    </source>
</evidence>
<keyword evidence="5" id="KW-0560">Oxidoreductase</keyword>
<feature type="transmembrane region" description="Helical" evidence="9">
    <location>
        <begin position="30"/>
        <end position="50"/>
    </location>
</feature>
<keyword evidence="9" id="KW-1133">Transmembrane helix</keyword>
<evidence type="ECO:0000256" key="9">
    <source>
        <dbReference type="SAM" id="Phobius"/>
    </source>
</evidence>
<dbReference type="Proteomes" id="UP001154252">
    <property type="component" value="Unassembled WGS sequence"/>
</dbReference>
<dbReference type="Pfam" id="PF00067">
    <property type="entry name" value="p450"/>
    <property type="match status" value="2"/>
</dbReference>
<evidence type="ECO:0000313" key="11">
    <source>
        <dbReference type="Proteomes" id="UP001154252"/>
    </source>
</evidence>
<dbReference type="GO" id="GO:0020037">
    <property type="term" value="F:heme binding"/>
    <property type="evidence" value="ECO:0007669"/>
    <property type="project" value="InterPro"/>
</dbReference>
<dbReference type="InterPro" id="IPR036396">
    <property type="entry name" value="Cyt_P450_sf"/>
</dbReference>
<protein>
    <recommendedName>
        <fullName evidence="12">Trichodiene oxygenase</fullName>
    </recommendedName>
</protein>
<keyword evidence="6 8" id="KW-0408">Iron</keyword>
<dbReference type="CDD" id="cd11062">
    <property type="entry name" value="CYP58-like"/>
    <property type="match status" value="1"/>
</dbReference>
<dbReference type="Gene3D" id="1.10.630.10">
    <property type="entry name" value="Cytochrome P450"/>
    <property type="match status" value="1"/>
</dbReference>
<keyword evidence="9" id="KW-0812">Transmembrane</keyword>
<evidence type="ECO:0000256" key="7">
    <source>
        <dbReference type="ARBA" id="ARBA00023033"/>
    </source>
</evidence>
<dbReference type="SUPFAM" id="SSF48264">
    <property type="entry name" value="Cytochrome P450"/>
    <property type="match status" value="1"/>
</dbReference>
<keyword evidence="7" id="KW-0503">Monooxygenase</keyword>
<evidence type="ECO:0000313" key="10">
    <source>
        <dbReference type="EMBL" id="CAG8897653.1"/>
    </source>
</evidence>
<proteinExistence type="inferred from homology"/>
<evidence type="ECO:0000256" key="8">
    <source>
        <dbReference type="PIRSR" id="PIRSR602401-1"/>
    </source>
</evidence>
<evidence type="ECO:0000256" key="4">
    <source>
        <dbReference type="ARBA" id="ARBA00022723"/>
    </source>
</evidence>
<gene>
    <name evidence="10" type="ORF">PEGY_LOCUS4764</name>
</gene>
<name>A0A9W4KE83_9EURO</name>